<protein>
    <submittedName>
        <fullName evidence="2">Energy-coupled thiamine transporter ThiT</fullName>
    </submittedName>
</protein>
<comment type="caution">
    <text evidence="2">The sequence shown here is derived from an EMBL/GenBank/DDBJ whole genome shotgun (WGS) entry which is preliminary data.</text>
</comment>
<feature type="transmembrane region" description="Helical" evidence="1">
    <location>
        <begin position="48"/>
        <end position="74"/>
    </location>
</feature>
<dbReference type="EMBL" id="JBHSSD010000041">
    <property type="protein sequence ID" value="MFC6164946.1"/>
    <property type="molecule type" value="Genomic_DNA"/>
</dbReference>
<dbReference type="Gene3D" id="1.10.1760.20">
    <property type="match status" value="1"/>
</dbReference>
<evidence type="ECO:0000256" key="1">
    <source>
        <dbReference type="SAM" id="Phobius"/>
    </source>
</evidence>
<reference evidence="3" key="1">
    <citation type="journal article" date="2019" name="Int. J. Syst. Evol. Microbiol.">
        <title>The Global Catalogue of Microorganisms (GCM) 10K type strain sequencing project: providing services to taxonomists for standard genome sequencing and annotation.</title>
        <authorList>
            <consortium name="The Broad Institute Genomics Platform"/>
            <consortium name="The Broad Institute Genome Sequencing Center for Infectious Disease"/>
            <person name="Wu L."/>
            <person name="Ma J."/>
        </authorList>
    </citation>
    <scope>NUCLEOTIDE SEQUENCE [LARGE SCALE GENOMIC DNA]</scope>
    <source>
        <strain evidence="3">CCM 8932</strain>
    </source>
</reference>
<evidence type="ECO:0000313" key="3">
    <source>
        <dbReference type="Proteomes" id="UP001596253"/>
    </source>
</evidence>
<gene>
    <name evidence="2" type="primary">thiT</name>
    <name evidence="2" type="ORF">ACFP3T_09720</name>
</gene>
<dbReference type="Pfam" id="PF09515">
    <property type="entry name" value="Thia_YuaJ"/>
    <property type="match status" value="1"/>
</dbReference>
<name>A0ABW1R890_9LACO</name>
<dbReference type="NCBIfam" id="TIGR02357">
    <property type="entry name" value="ECF_ThiT_YuaJ"/>
    <property type="match status" value="1"/>
</dbReference>
<dbReference type="RefSeq" id="WP_137639728.1">
    <property type="nucleotide sequence ID" value="NZ_BJDK01000009.1"/>
</dbReference>
<accession>A0ABW1R890</accession>
<keyword evidence="1" id="KW-0812">Transmembrane</keyword>
<keyword evidence="3" id="KW-1185">Reference proteome</keyword>
<dbReference type="InterPro" id="IPR012651">
    <property type="entry name" value="Thia_Transptr_ThiT"/>
</dbReference>
<evidence type="ECO:0000313" key="2">
    <source>
        <dbReference type="EMBL" id="MFC6164946.1"/>
    </source>
</evidence>
<sequence>MKLQQLTETAIGAALAIILSYLIIFRAPQGGSISLVMVPILWIALKNGVWAGLLCGLITGAVTFMFGGFFVAPLQVLFDYVFAFGSIGLAGLFSEPVLAMAGQHHQRRLVGTVILAGSLAGVSRLLFHTLAGIVFYTAYVPKGQPVWLYSLTYNSLYVIPDTILAIVVVLVLVTRVPRLLLR</sequence>
<keyword evidence="1" id="KW-0472">Membrane</keyword>
<proteinExistence type="predicted"/>
<dbReference type="Proteomes" id="UP001596253">
    <property type="component" value="Unassembled WGS sequence"/>
</dbReference>
<organism evidence="2 3">
    <name type="scientific">Lactiplantibacillus dongliensis</name>
    <dbReference type="NCBI Taxonomy" id="2559919"/>
    <lineage>
        <taxon>Bacteria</taxon>
        <taxon>Bacillati</taxon>
        <taxon>Bacillota</taxon>
        <taxon>Bacilli</taxon>
        <taxon>Lactobacillales</taxon>
        <taxon>Lactobacillaceae</taxon>
        <taxon>Lactiplantibacillus</taxon>
    </lineage>
</organism>
<feature type="transmembrane region" description="Helical" evidence="1">
    <location>
        <begin position="113"/>
        <end position="136"/>
    </location>
</feature>
<feature type="transmembrane region" description="Helical" evidence="1">
    <location>
        <begin position="6"/>
        <end position="27"/>
    </location>
</feature>
<feature type="transmembrane region" description="Helical" evidence="1">
    <location>
        <begin position="156"/>
        <end position="176"/>
    </location>
</feature>
<feature type="transmembrane region" description="Helical" evidence="1">
    <location>
        <begin position="80"/>
        <end position="101"/>
    </location>
</feature>
<keyword evidence="1" id="KW-1133">Transmembrane helix</keyword>